<dbReference type="PANTHER" id="PTHR47017:SF1">
    <property type="entry name" value="ACYL-COA"/>
    <property type="match status" value="1"/>
</dbReference>
<dbReference type="PANTHER" id="PTHR47017">
    <property type="entry name" value="ACYL-COA"/>
    <property type="match status" value="1"/>
</dbReference>
<organism evidence="1 2">
    <name type="scientific">Spiribacter pallidus</name>
    <dbReference type="NCBI Taxonomy" id="1987936"/>
    <lineage>
        <taxon>Bacteria</taxon>
        <taxon>Pseudomonadati</taxon>
        <taxon>Pseudomonadota</taxon>
        <taxon>Gammaproteobacteria</taxon>
        <taxon>Chromatiales</taxon>
        <taxon>Ectothiorhodospiraceae</taxon>
        <taxon>Spiribacter</taxon>
    </lineage>
</organism>
<evidence type="ECO:0000313" key="2">
    <source>
        <dbReference type="Proteomes" id="UP001556709"/>
    </source>
</evidence>
<dbReference type="RefSeq" id="WP_367958166.1">
    <property type="nucleotide sequence ID" value="NZ_JBAKFK010000001.1"/>
</dbReference>
<sequence length="385" mass="43316">MQLKAIPAIDEIAAARWNALEGADNPFLRHEFLSTLEAHGAVGEAHGWIPHHLLLEDGDTLLAAAPAYLKLNSWGEFVFDFAWAHAYERNGMDYYPKLVVAVPFSPVNGPRMLLNGDHPAGALRQALADGAREMAAQMGISSVHWLFTRRADQAALQASGYAHRYGCQYHWRNAGYADFDAFLAGLSSKKRKNIRRERRQVTDQGIELQTLHGDEIDARQWDALHAFYVDTFRAHGNLPVISRDCFEALGRRLGDRLVAFVAHHGQAPVAGAICLRSDDTLYGRYWGAAADYDGLHFEACYYQGIDYCIRHGIDRYEPGAQGEHKIPRGFLPVITHSAHALLDERFQVAVDDFLARERPAVEDYARQLTREAPYRAEVMERLPHD</sequence>
<dbReference type="Proteomes" id="UP001556709">
    <property type="component" value="Unassembled WGS sequence"/>
</dbReference>
<gene>
    <name evidence="1" type="ORF">V6X73_01095</name>
</gene>
<evidence type="ECO:0000313" key="1">
    <source>
        <dbReference type="EMBL" id="MEX0468331.1"/>
    </source>
</evidence>
<dbReference type="Pfam" id="PF04339">
    <property type="entry name" value="FemAB_like"/>
    <property type="match status" value="1"/>
</dbReference>
<protein>
    <submittedName>
        <fullName evidence="1">GNAT family N-acetyltransferase</fullName>
    </submittedName>
</protein>
<keyword evidence="2" id="KW-1185">Reference proteome</keyword>
<reference evidence="1 2" key="1">
    <citation type="submission" date="2024-02" db="EMBL/GenBank/DDBJ databases">
        <title>New especies of Spiribacter isolated from saline water.</title>
        <authorList>
            <person name="Leon M.J."/>
            <person name="De La Haba R."/>
            <person name="Sanchez-Porro C."/>
            <person name="Ventosa A."/>
        </authorList>
    </citation>
    <scope>NUCLEOTIDE SEQUENCE [LARGE SCALE GENOMIC DNA]</scope>
    <source>
        <strain evidence="2">ag22IC6-390</strain>
    </source>
</reference>
<comment type="caution">
    <text evidence="1">The sequence shown here is derived from an EMBL/GenBank/DDBJ whole genome shotgun (WGS) entry which is preliminary data.</text>
</comment>
<dbReference type="InterPro" id="IPR016181">
    <property type="entry name" value="Acyl_CoA_acyltransferase"/>
</dbReference>
<proteinExistence type="predicted"/>
<dbReference type="InterPro" id="IPR007434">
    <property type="entry name" value="FemAB-like"/>
</dbReference>
<accession>A0ABV3TCA7</accession>
<dbReference type="Gene3D" id="3.40.630.30">
    <property type="match status" value="1"/>
</dbReference>
<dbReference type="EMBL" id="JBAKFM010000001">
    <property type="protein sequence ID" value="MEX0468331.1"/>
    <property type="molecule type" value="Genomic_DNA"/>
</dbReference>
<dbReference type="SUPFAM" id="SSF55729">
    <property type="entry name" value="Acyl-CoA N-acyltransferases (Nat)"/>
    <property type="match status" value="1"/>
</dbReference>
<name>A0ABV3TCA7_9GAMM</name>